<feature type="compositionally biased region" description="Polar residues" evidence="1">
    <location>
        <begin position="336"/>
        <end position="356"/>
    </location>
</feature>
<feature type="compositionally biased region" description="Polar residues" evidence="1">
    <location>
        <begin position="280"/>
        <end position="308"/>
    </location>
</feature>
<feature type="region of interest" description="Disordered" evidence="1">
    <location>
        <begin position="280"/>
        <end position="356"/>
    </location>
</feature>
<organism evidence="2 3">
    <name type="scientific">Crucibulum laeve</name>
    <dbReference type="NCBI Taxonomy" id="68775"/>
    <lineage>
        <taxon>Eukaryota</taxon>
        <taxon>Fungi</taxon>
        <taxon>Dikarya</taxon>
        <taxon>Basidiomycota</taxon>
        <taxon>Agaricomycotina</taxon>
        <taxon>Agaricomycetes</taxon>
        <taxon>Agaricomycetidae</taxon>
        <taxon>Agaricales</taxon>
        <taxon>Agaricineae</taxon>
        <taxon>Nidulariaceae</taxon>
        <taxon>Crucibulum</taxon>
    </lineage>
</organism>
<proteinExistence type="predicted"/>
<feature type="region of interest" description="Disordered" evidence="1">
    <location>
        <begin position="52"/>
        <end position="121"/>
    </location>
</feature>
<name>A0A5C3MFT4_9AGAR</name>
<dbReference type="OrthoDB" id="2797886at2759"/>
<feature type="compositionally biased region" description="Low complexity" evidence="1">
    <location>
        <begin position="52"/>
        <end position="65"/>
    </location>
</feature>
<keyword evidence="3" id="KW-1185">Reference proteome</keyword>
<evidence type="ECO:0000256" key="1">
    <source>
        <dbReference type="SAM" id="MobiDB-lite"/>
    </source>
</evidence>
<evidence type="ECO:0000313" key="2">
    <source>
        <dbReference type="EMBL" id="TFK43505.1"/>
    </source>
</evidence>
<dbReference type="EMBL" id="ML213591">
    <property type="protein sequence ID" value="TFK43505.1"/>
    <property type="molecule type" value="Genomic_DNA"/>
</dbReference>
<evidence type="ECO:0000313" key="3">
    <source>
        <dbReference type="Proteomes" id="UP000308652"/>
    </source>
</evidence>
<feature type="compositionally biased region" description="Basic and acidic residues" evidence="1">
    <location>
        <begin position="102"/>
        <end position="111"/>
    </location>
</feature>
<feature type="compositionally biased region" description="Polar residues" evidence="1">
    <location>
        <begin position="72"/>
        <end position="83"/>
    </location>
</feature>
<reference evidence="2 3" key="1">
    <citation type="journal article" date="2019" name="Nat. Ecol. Evol.">
        <title>Megaphylogeny resolves global patterns of mushroom evolution.</title>
        <authorList>
            <person name="Varga T."/>
            <person name="Krizsan K."/>
            <person name="Foldi C."/>
            <person name="Dima B."/>
            <person name="Sanchez-Garcia M."/>
            <person name="Sanchez-Ramirez S."/>
            <person name="Szollosi G.J."/>
            <person name="Szarkandi J.G."/>
            <person name="Papp V."/>
            <person name="Albert L."/>
            <person name="Andreopoulos W."/>
            <person name="Angelini C."/>
            <person name="Antonin V."/>
            <person name="Barry K.W."/>
            <person name="Bougher N.L."/>
            <person name="Buchanan P."/>
            <person name="Buyck B."/>
            <person name="Bense V."/>
            <person name="Catcheside P."/>
            <person name="Chovatia M."/>
            <person name="Cooper J."/>
            <person name="Damon W."/>
            <person name="Desjardin D."/>
            <person name="Finy P."/>
            <person name="Geml J."/>
            <person name="Haridas S."/>
            <person name="Hughes K."/>
            <person name="Justo A."/>
            <person name="Karasinski D."/>
            <person name="Kautmanova I."/>
            <person name="Kiss B."/>
            <person name="Kocsube S."/>
            <person name="Kotiranta H."/>
            <person name="LaButti K.M."/>
            <person name="Lechner B.E."/>
            <person name="Liimatainen K."/>
            <person name="Lipzen A."/>
            <person name="Lukacs Z."/>
            <person name="Mihaltcheva S."/>
            <person name="Morgado L.N."/>
            <person name="Niskanen T."/>
            <person name="Noordeloos M.E."/>
            <person name="Ohm R.A."/>
            <person name="Ortiz-Santana B."/>
            <person name="Ovrebo C."/>
            <person name="Racz N."/>
            <person name="Riley R."/>
            <person name="Savchenko A."/>
            <person name="Shiryaev A."/>
            <person name="Soop K."/>
            <person name="Spirin V."/>
            <person name="Szebenyi C."/>
            <person name="Tomsovsky M."/>
            <person name="Tulloss R.E."/>
            <person name="Uehling J."/>
            <person name="Grigoriev I.V."/>
            <person name="Vagvolgyi C."/>
            <person name="Papp T."/>
            <person name="Martin F.M."/>
            <person name="Miettinen O."/>
            <person name="Hibbett D.S."/>
            <person name="Nagy L.G."/>
        </authorList>
    </citation>
    <scope>NUCLEOTIDE SEQUENCE [LARGE SCALE GENOMIC DNA]</scope>
    <source>
        <strain evidence="2 3">CBS 166.37</strain>
    </source>
</reference>
<sequence length="373" mass="40858">MSDGYSPPPAYSEQDFDQKVATATELSLLVSQPQGRTDIAEEEWEQWDEAIADAAAHHQGSASAGTPHGFRTNHTVGDYSTRQQMHKISPSVQPLYIHKKSKSEEASETAKAHPSWSLQSGSSYDNSLANHSMRQSPLSADRLHFDDRSLVPPPFATMGSSLDDMKPNACENMHQQQPAPHRYTATGLHSVEGKNMSTHTARQGHRRYGSTQILQDNTGRYLPHNHNAPSRRALPSVPRVKFDPSMAYSTTGTSAQSDMSAAQPIQSYNAAAFYNSSVSPHLAVSSPSTQTYSPRDSRGGFQSQINTGSHRESNWGAGSPSSWSPPQSPLPGYHPSPTNNATHFPQYPSYSSVATNSNDRWATSEHDFTGHFH</sequence>
<protein>
    <submittedName>
        <fullName evidence="2">Uncharacterized protein</fullName>
    </submittedName>
</protein>
<gene>
    <name evidence="2" type="ORF">BDQ12DRAFT_718721</name>
</gene>
<dbReference type="AlphaFoldDB" id="A0A5C3MFT4"/>
<dbReference type="Proteomes" id="UP000308652">
    <property type="component" value="Unassembled WGS sequence"/>
</dbReference>
<accession>A0A5C3MFT4</accession>